<keyword evidence="3" id="KW-1185">Reference proteome</keyword>
<gene>
    <name evidence="2" type="ORF">HDU87_002971</name>
</gene>
<reference evidence="2" key="1">
    <citation type="submission" date="2020-05" db="EMBL/GenBank/DDBJ databases">
        <title>Phylogenomic resolution of chytrid fungi.</title>
        <authorList>
            <person name="Stajich J.E."/>
            <person name="Amses K."/>
            <person name="Simmons R."/>
            <person name="Seto K."/>
            <person name="Myers J."/>
            <person name="Bonds A."/>
            <person name="Quandt C.A."/>
            <person name="Barry K."/>
            <person name="Liu P."/>
            <person name="Grigoriev I."/>
            <person name="Longcore J.E."/>
            <person name="James T.Y."/>
        </authorList>
    </citation>
    <scope>NUCLEOTIDE SEQUENCE</scope>
    <source>
        <strain evidence="2">JEL0379</strain>
    </source>
</reference>
<evidence type="ECO:0000256" key="1">
    <source>
        <dbReference type="SAM" id="SignalP"/>
    </source>
</evidence>
<dbReference type="EMBL" id="JADGJQ010000021">
    <property type="protein sequence ID" value="KAJ3179362.1"/>
    <property type="molecule type" value="Genomic_DNA"/>
</dbReference>
<evidence type="ECO:0000313" key="2">
    <source>
        <dbReference type="EMBL" id="KAJ3179362.1"/>
    </source>
</evidence>
<accession>A0AAD5TM90</accession>
<dbReference type="Proteomes" id="UP001212152">
    <property type="component" value="Unassembled WGS sequence"/>
</dbReference>
<dbReference type="InterPro" id="IPR025649">
    <property type="entry name" value="DUF4360"/>
</dbReference>
<dbReference type="PANTHER" id="PTHR38847:SF1">
    <property type="entry name" value="PSEUDOURIDINE SYNTHASE RSUA_RLUA-LIKE DOMAIN-CONTAINING PROTEIN"/>
    <property type="match status" value="1"/>
</dbReference>
<evidence type="ECO:0008006" key="4">
    <source>
        <dbReference type="Google" id="ProtNLM"/>
    </source>
</evidence>
<feature type="signal peptide" evidence="1">
    <location>
        <begin position="1"/>
        <end position="19"/>
    </location>
</feature>
<feature type="chain" id="PRO_5041996990" description="Secreted protein" evidence="1">
    <location>
        <begin position="20"/>
        <end position="211"/>
    </location>
</feature>
<dbReference type="Pfam" id="PF14273">
    <property type="entry name" value="DUF4360"/>
    <property type="match status" value="1"/>
</dbReference>
<sequence>MKFAATILPVVALAGAAVADVVLPGPGTTYIKGVTYNGSGCPISPPSATVSLADDYSAFTVSFQQFIVQTGPGIARTENRKNCQLSVGIHIPGGWQLSIASTDFRGWSQLDPKVTGLITTQYYFQGDGKTVGTTARVAAGTVDSYQLHEEIAFTSMSWSACGEDSNVQINTSIFADNSKAPTQSGLLTTDSIDGKVTQIYGFQWQRCPGSK</sequence>
<proteinExistence type="predicted"/>
<evidence type="ECO:0000313" key="3">
    <source>
        <dbReference type="Proteomes" id="UP001212152"/>
    </source>
</evidence>
<dbReference type="AlphaFoldDB" id="A0AAD5TM90"/>
<protein>
    <recommendedName>
        <fullName evidence="4">Secreted protein</fullName>
    </recommendedName>
</protein>
<keyword evidence="1" id="KW-0732">Signal</keyword>
<organism evidence="2 3">
    <name type="scientific">Geranomyces variabilis</name>
    <dbReference type="NCBI Taxonomy" id="109894"/>
    <lineage>
        <taxon>Eukaryota</taxon>
        <taxon>Fungi</taxon>
        <taxon>Fungi incertae sedis</taxon>
        <taxon>Chytridiomycota</taxon>
        <taxon>Chytridiomycota incertae sedis</taxon>
        <taxon>Chytridiomycetes</taxon>
        <taxon>Spizellomycetales</taxon>
        <taxon>Powellomycetaceae</taxon>
        <taxon>Geranomyces</taxon>
    </lineage>
</organism>
<comment type="caution">
    <text evidence="2">The sequence shown here is derived from an EMBL/GenBank/DDBJ whole genome shotgun (WGS) entry which is preliminary data.</text>
</comment>
<name>A0AAD5TM90_9FUNG</name>
<dbReference type="PANTHER" id="PTHR38847">
    <property type="match status" value="1"/>
</dbReference>